<evidence type="ECO:0000313" key="2">
    <source>
        <dbReference type="Proteomes" id="UP000190166"/>
    </source>
</evidence>
<dbReference type="Proteomes" id="UP000190166">
    <property type="component" value="Unassembled WGS sequence"/>
</dbReference>
<evidence type="ECO:0000313" key="1">
    <source>
        <dbReference type="EMBL" id="SKC98773.1"/>
    </source>
</evidence>
<protein>
    <submittedName>
        <fullName evidence="1">PKD-like family protein</fullName>
    </submittedName>
</protein>
<reference evidence="1 2" key="1">
    <citation type="submission" date="2017-02" db="EMBL/GenBank/DDBJ databases">
        <authorList>
            <person name="Peterson S.W."/>
        </authorList>
    </citation>
    <scope>NUCLEOTIDE SEQUENCE [LARGE SCALE GENOMIC DNA]</scope>
    <source>
        <strain evidence="1 2">DSM 18108</strain>
    </source>
</reference>
<proteinExistence type="predicted"/>
<dbReference type="PROSITE" id="PS51257">
    <property type="entry name" value="PROKAR_LIPOPROTEIN"/>
    <property type="match status" value="1"/>
</dbReference>
<gene>
    <name evidence="1" type="ORF">SAMN05660461_1273</name>
</gene>
<dbReference type="AlphaFoldDB" id="A0A1T5NEY6"/>
<dbReference type="Pfam" id="PF16407">
    <property type="entry name" value="PKD_2"/>
    <property type="match status" value="1"/>
</dbReference>
<keyword evidence="2" id="KW-1185">Reference proteome</keyword>
<name>A0A1T5NEY6_9BACT</name>
<dbReference type="EMBL" id="FUZZ01000001">
    <property type="protein sequence ID" value="SKC98773.1"/>
    <property type="molecule type" value="Genomic_DNA"/>
</dbReference>
<accession>A0A1T5NEY6</accession>
<organism evidence="1 2">
    <name type="scientific">Chitinophaga ginsengisegetis</name>
    <dbReference type="NCBI Taxonomy" id="393003"/>
    <lineage>
        <taxon>Bacteria</taxon>
        <taxon>Pseudomonadati</taxon>
        <taxon>Bacteroidota</taxon>
        <taxon>Chitinophagia</taxon>
        <taxon>Chitinophagales</taxon>
        <taxon>Chitinophagaceae</taxon>
        <taxon>Chitinophaga</taxon>
    </lineage>
</organism>
<dbReference type="RefSeq" id="WP_079468547.1">
    <property type="nucleotide sequence ID" value="NZ_FUZZ01000001.1"/>
</dbReference>
<dbReference type="InterPro" id="IPR032183">
    <property type="entry name" value="PKD-like"/>
</dbReference>
<dbReference type="STRING" id="393003.SAMN05660461_1273"/>
<sequence length="468" mass="51953">MKHVFLYIIGILVLFTACYKDKGNYDYHPVPEPIITRLDTAYTAVVGDSFIISPKVVLASGNTKYQGLWKISVPGQMGTQDYTGQELRIVFGLGASRYPAMYIVYDSITDMKYYYKFVINGTATFTRGTVVLSDDVTASKISFIKEDGTVQADVYTNINHDTLPGGALQLTMMKNVNYGNLITGYWATFKTGGVYIDPNNLSKLRTLAKNFYSDPGLLEVSTFIPSSLGVPVGIINKKLYRGATETAPFATYYGFMGIPLSGTYSLSPAIIASDPDNRGYFVGFEETKRKLVRMDWGNYLDTNYIVKDSAFTPKNLKMDMLHLGRFSDNECYAFCDSVGQIRELRFGVEFRTGGDPVFHALEKRKPVIADKINATTLWAESPVGVFYFTQGDKVFRYNPLNKDVKEMATSFSGQTITMLKLLDNGNQLLVGVRGSIFYLNTGTGHNGETTKRVDGIPGAPKDVIVRAN</sequence>